<dbReference type="AlphaFoldDB" id="A0AAD7ZYG1"/>
<dbReference type="EMBL" id="JASPKZ010005671">
    <property type="protein sequence ID" value="KAJ9588542.1"/>
    <property type="molecule type" value="Genomic_DNA"/>
</dbReference>
<feature type="non-terminal residue" evidence="1">
    <location>
        <position position="1"/>
    </location>
</feature>
<reference evidence="1" key="1">
    <citation type="journal article" date="2023" name="IScience">
        <title>Live-bearing cockroach genome reveals convergent evolutionary mechanisms linked to viviparity in insects and beyond.</title>
        <authorList>
            <person name="Fouks B."/>
            <person name="Harrison M.C."/>
            <person name="Mikhailova A.A."/>
            <person name="Marchal E."/>
            <person name="English S."/>
            <person name="Carruthers M."/>
            <person name="Jennings E.C."/>
            <person name="Chiamaka E.L."/>
            <person name="Frigard R.A."/>
            <person name="Pippel M."/>
            <person name="Attardo G.M."/>
            <person name="Benoit J.B."/>
            <person name="Bornberg-Bauer E."/>
            <person name="Tobe S.S."/>
        </authorList>
    </citation>
    <scope>NUCLEOTIDE SEQUENCE</scope>
    <source>
        <strain evidence="1">Stay&amp;Tobe</strain>
    </source>
</reference>
<keyword evidence="2" id="KW-1185">Reference proteome</keyword>
<protein>
    <submittedName>
        <fullName evidence="1">Uncharacterized protein</fullName>
    </submittedName>
</protein>
<comment type="caution">
    <text evidence="1">The sequence shown here is derived from an EMBL/GenBank/DDBJ whole genome shotgun (WGS) entry which is preliminary data.</text>
</comment>
<proteinExistence type="predicted"/>
<evidence type="ECO:0000313" key="2">
    <source>
        <dbReference type="Proteomes" id="UP001233999"/>
    </source>
</evidence>
<evidence type="ECO:0000313" key="1">
    <source>
        <dbReference type="EMBL" id="KAJ9588542.1"/>
    </source>
</evidence>
<reference evidence="1" key="2">
    <citation type="submission" date="2023-05" db="EMBL/GenBank/DDBJ databases">
        <authorList>
            <person name="Fouks B."/>
        </authorList>
    </citation>
    <scope>NUCLEOTIDE SEQUENCE</scope>
    <source>
        <strain evidence="1">Stay&amp;Tobe</strain>
        <tissue evidence="1">Testes</tissue>
    </source>
</reference>
<feature type="non-terminal residue" evidence="1">
    <location>
        <position position="60"/>
    </location>
</feature>
<gene>
    <name evidence="1" type="ORF">L9F63_018080</name>
</gene>
<organism evidence="1 2">
    <name type="scientific">Diploptera punctata</name>
    <name type="common">Pacific beetle cockroach</name>
    <dbReference type="NCBI Taxonomy" id="6984"/>
    <lineage>
        <taxon>Eukaryota</taxon>
        <taxon>Metazoa</taxon>
        <taxon>Ecdysozoa</taxon>
        <taxon>Arthropoda</taxon>
        <taxon>Hexapoda</taxon>
        <taxon>Insecta</taxon>
        <taxon>Pterygota</taxon>
        <taxon>Neoptera</taxon>
        <taxon>Polyneoptera</taxon>
        <taxon>Dictyoptera</taxon>
        <taxon>Blattodea</taxon>
        <taxon>Blaberoidea</taxon>
        <taxon>Blaberidae</taxon>
        <taxon>Diplopterinae</taxon>
        <taxon>Diploptera</taxon>
    </lineage>
</organism>
<name>A0AAD7ZYG1_DIPPU</name>
<dbReference type="Proteomes" id="UP001233999">
    <property type="component" value="Unassembled WGS sequence"/>
</dbReference>
<sequence>FSHLMTRFGCNTVELTSFRAHSFQIRYHLLYLLRRSSYQNNCASKSVTTQYSPHLVQVLT</sequence>
<accession>A0AAD7ZYG1</accession>